<evidence type="ECO:0000313" key="2">
    <source>
        <dbReference type="Proteomes" id="UP000008793"/>
    </source>
</evidence>
<dbReference type="EMBL" id="FP236843">
    <property type="protein sequence ID" value="CAX60301.1"/>
    <property type="molecule type" value="Genomic_DNA"/>
</dbReference>
<organism evidence="2">
    <name type="scientific">Erwinia billingiae (strain Eb661)</name>
    <dbReference type="NCBI Taxonomy" id="634500"/>
    <lineage>
        <taxon>Bacteria</taxon>
        <taxon>Pseudomonadati</taxon>
        <taxon>Pseudomonadota</taxon>
        <taxon>Gammaproteobacteria</taxon>
        <taxon>Enterobacterales</taxon>
        <taxon>Erwiniaceae</taxon>
        <taxon>Erwinia</taxon>
    </lineage>
</organism>
<reference evidence="1 2" key="1">
    <citation type="journal article" date="2010" name="BMC Genomics">
        <title>Genome comparison of the epiphytic bacteria Erwinia billingiae and E. tasmaniensis with the pear pathogen E. pyrifoliae.</title>
        <authorList>
            <person name="Kube M."/>
            <person name="Migdoll A.M."/>
            <person name="Gehring I."/>
            <person name="Heitmann K."/>
            <person name="Mayer Y."/>
            <person name="Kuhl H."/>
            <person name="Knaust F."/>
            <person name="Geider K."/>
            <person name="Reinhardt R."/>
        </authorList>
    </citation>
    <scope>NUCLEOTIDE SEQUENCE [LARGE SCALE GENOMIC DNA]</scope>
    <source>
        <strain evidence="1 2">Eb661</strain>
    </source>
</reference>
<evidence type="ECO:0000313" key="1">
    <source>
        <dbReference type="EMBL" id="CAX60301.1"/>
    </source>
</evidence>
<gene>
    <name evidence="1" type="ordered locus">EbC_27700</name>
</gene>
<dbReference type="KEGG" id="ebi:EbC_27700"/>
<proteinExistence type="predicted"/>
<dbReference type="HOGENOM" id="CLU_203812_0_0_6"/>
<dbReference type="Proteomes" id="UP000008793">
    <property type="component" value="Chromosome"/>
</dbReference>
<accession>D8MTZ4</accession>
<keyword evidence="2" id="KW-1185">Reference proteome</keyword>
<name>D8MTZ4_ERWBE</name>
<sequence length="69" mass="7748">MNVPDKDSEYPSDICAVVGRAVAQLISTNEAINKHSVLLVLHEHSEQTNDEALKSVYLLAFRAILERFH</sequence>
<dbReference type="AlphaFoldDB" id="D8MTZ4"/>
<protein>
    <submittedName>
        <fullName evidence="1">Uncharacterized protein</fullName>
    </submittedName>
</protein>